<evidence type="ECO:0000256" key="2">
    <source>
        <dbReference type="RuleBase" id="RU000461"/>
    </source>
</evidence>
<dbReference type="InterPro" id="IPR036396">
    <property type="entry name" value="Cyt_P450_sf"/>
</dbReference>
<dbReference type="SUPFAM" id="SSF48264">
    <property type="entry name" value="Cytochrome P450"/>
    <property type="match status" value="1"/>
</dbReference>
<comment type="similarity">
    <text evidence="1 2">Belongs to the cytochrome P450 family.</text>
</comment>
<dbReference type="CDD" id="cd11029">
    <property type="entry name" value="CYP107-like"/>
    <property type="match status" value="1"/>
</dbReference>
<dbReference type="PRINTS" id="PR00359">
    <property type="entry name" value="BP450"/>
</dbReference>
<organism evidence="3 4">
    <name type="scientific">Pseudonocardia alaniniphila</name>
    <dbReference type="NCBI Taxonomy" id="75291"/>
    <lineage>
        <taxon>Bacteria</taxon>
        <taxon>Bacillati</taxon>
        <taxon>Actinomycetota</taxon>
        <taxon>Actinomycetes</taxon>
        <taxon>Pseudonocardiales</taxon>
        <taxon>Pseudonocardiaceae</taxon>
        <taxon>Pseudonocardia</taxon>
    </lineage>
</organism>
<protein>
    <submittedName>
        <fullName evidence="3">Cytochrome P450</fullName>
    </submittedName>
</protein>
<dbReference type="PANTHER" id="PTHR46696">
    <property type="entry name" value="P450, PUTATIVE (EUROFUNG)-RELATED"/>
    <property type="match status" value="1"/>
</dbReference>
<dbReference type="PROSITE" id="PS00086">
    <property type="entry name" value="CYTOCHROME_P450"/>
    <property type="match status" value="1"/>
</dbReference>
<dbReference type="Gene3D" id="1.10.630.10">
    <property type="entry name" value="Cytochrome P450"/>
    <property type="match status" value="1"/>
</dbReference>
<sequence length="418" mass="44783">MIVGAGPSPFTETSTSARRAAYAELAASGPVQQTVLFTGVRVWLITGHAEARELLTHPHVVKPHLDGPHLDEVPAELGAARDSHMLMRNPPDHTRLRRLVSAAFTRRRVDTLAPRIQAITDALIDDVEAAGADGSPVDLVAAFGYPLPIAVIAEMLGIPADMRDDFRTWTTIAINGSVYPADVYVDAAEHLVTYVRQLIAERRAEPADDLLSDLIAVRDGSDRLTEDELTSMVNLLLLAGFETTANLIVLGTYALLMHPAQLQLLRAEPARLPAAIEEMLRYDAPVQVAIPSVTTAPVELAGVTIPAGEVVIPVLFSANHDPARFERPTEFDIGRADAAQHIGFGHGIHHCLGAPLARLEARIAIGSLLARFPDLHLAEPDADPARSPALLVNGLTTLPVITGGHSQATSPSADRLRS</sequence>
<keyword evidence="2" id="KW-0503">Monooxygenase</keyword>
<keyword evidence="4" id="KW-1185">Reference proteome</keyword>
<gene>
    <name evidence="3" type="ORF">MMF94_33340</name>
</gene>
<evidence type="ECO:0000256" key="1">
    <source>
        <dbReference type="ARBA" id="ARBA00010617"/>
    </source>
</evidence>
<dbReference type="EMBL" id="JAKXMK010000035">
    <property type="protein sequence ID" value="MCH6170615.1"/>
    <property type="molecule type" value="Genomic_DNA"/>
</dbReference>
<dbReference type="Proteomes" id="UP001299970">
    <property type="component" value="Unassembled WGS sequence"/>
</dbReference>
<accession>A0ABS9TQ00</accession>
<comment type="caution">
    <text evidence="3">The sequence shown here is derived from an EMBL/GenBank/DDBJ whole genome shotgun (WGS) entry which is preliminary data.</text>
</comment>
<name>A0ABS9TQ00_9PSEU</name>
<dbReference type="PRINTS" id="PR00385">
    <property type="entry name" value="P450"/>
</dbReference>
<evidence type="ECO:0000313" key="4">
    <source>
        <dbReference type="Proteomes" id="UP001299970"/>
    </source>
</evidence>
<dbReference type="Pfam" id="PF00067">
    <property type="entry name" value="p450"/>
    <property type="match status" value="1"/>
</dbReference>
<dbReference type="PANTHER" id="PTHR46696:SF1">
    <property type="entry name" value="CYTOCHROME P450 YJIB-RELATED"/>
    <property type="match status" value="1"/>
</dbReference>
<dbReference type="RefSeq" id="WP_241041424.1">
    <property type="nucleotide sequence ID" value="NZ_BAAAJF010000060.1"/>
</dbReference>
<reference evidence="3 4" key="1">
    <citation type="submission" date="2022-03" db="EMBL/GenBank/DDBJ databases">
        <title>Pseudonocardia alaer sp. nov., a novel actinomycete isolated from reed forest soil.</title>
        <authorList>
            <person name="Wang L."/>
        </authorList>
    </citation>
    <scope>NUCLEOTIDE SEQUENCE [LARGE SCALE GENOMIC DNA]</scope>
    <source>
        <strain evidence="3 4">Y-16303</strain>
    </source>
</reference>
<keyword evidence="2" id="KW-0408">Iron</keyword>
<evidence type="ECO:0000313" key="3">
    <source>
        <dbReference type="EMBL" id="MCH6170615.1"/>
    </source>
</evidence>
<keyword evidence="2" id="KW-0560">Oxidoreductase</keyword>
<dbReference type="InterPro" id="IPR017972">
    <property type="entry name" value="Cyt_P450_CS"/>
</dbReference>
<dbReference type="InterPro" id="IPR001128">
    <property type="entry name" value="Cyt_P450"/>
</dbReference>
<dbReference type="InterPro" id="IPR002397">
    <property type="entry name" value="Cyt_P450_B"/>
</dbReference>
<keyword evidence="2" id="KW-0479">Metal-binding</keyword>
<proteinExistence type="inferred from homology"/>
<keyword evidence="2" id="KW-0349">Heme</keyword>